<evidence type="ECO:0000313" key="2">
    <source>
        <dbReference type="EMBL" id="GFF91259.1"/>
    </source>
</evidence>
<dbReference type="Proteomes" id="UP000465220">
    <property type="component" value="Unassembled WGS sequence"/>
</dbReference>
<comment type="caution">
    <text evidence="2">The sequence shown here is derived from an EMBL/GenBank/DDBJ whole genome shotgun (WGS) entry which is preliminary data.</text>
</comment>
<keyword evidence="3" id="KW-1185">Reference proteome</keyword>
<reference evidence="2 3" key="1">
    <citation type="submission" date="2020-01" db="EMBL/GenBank/DDBJ databases">
        <title>Draft genome sequence of Aspergillus lentulus IFM 60648.</title>
        <authorList>
            <person name="Takahashi H."/>
            <person name="Yaguchi T."/>
        </authorList>
    </citation>
    <scope>NUCLEOTIDE SEQUENCE [LARGE SCALE GENOMIC DNA]</scope>
    <source>
        <strain evidence="2 3">IFM 60648</strain>
    </source>
</reference>
<sequence length="160" mass="17236">MSGGKGGPEKGMGNGFLRSKAEKRETNGFIVFITELLPTLHGTTVDVSWLTQQIERSIDEVPGLRARVVSAQVIGNPHPTPNREDPYHGSVVLLDKDGKQVTSAHAYPNGYVKFSKEATFKPVKLPPMPGAPVIPPEGVTTRKSDSTTLLSQSTSEKGKK</sequence>
<feature type="compositionally biased region" description="Low complexity" evidence="1">
    <location>
        <begin position="146"/>
        <end position="160"/>
    </location>
</feature>
<evidence type="ECO:0000256" key="1">
    <source>
        <dbReference type="SAM" id="MobiDB-lite"/>
    </source>
</evidence>
<name>A0ABQ1B054_ASPLE</name>
<protein>
    <submittedName>
        <fullName evidence="2">Uncharacterized protein</fullName>
    </submittedName>
</protein>
<proteinExistence type="predicted"/>
<organism evidence="2 3">
    <name type="scientific">Aspergillus lentulus</name>
    <dbReference type="NCBI Taxonomy" id="293939"/>
    <lineage>
        <taxon>Eukaryota</taxon>
        <taxon>Fungi</taxon>
        <taxon>Dikarya</taxon>
        <taxon>Ascomycota</taxon>
        <taxon>Pezizomycotina</taxon>
        <taxon>Eurotiomycetes</taxon>
        <taxon>Eurotiomycetidae</taxon>
        <taxon>Eurotiales</taxon>
        <taxon>Aspergillaceae</taxon>
        <taxon>Aspergillus</taxon>
        <taxon>Aspergillus subgen. Fumigati</taxon>
    </lineage>
</organism>
<dbReference type="EMBL" id="BLKI01000084">
    <property type="protein sequence ID" value="GFF91259.1"/>
    <property type="molecule type" value="Genomic_DNA"/>
</dbReference>
<feature type="compositionally biased region" description="Pro residues" evidence="1">
    <location>
        <begin position="125"/>
        <end position="135"/>
    </location>
</feature>
<gene>
    <name evidence="2" type="ORF">IFM60648_09344</name>
</gene>
<feature type="region of interest" description="Disordered" evidence="1">
    <location>
        <begin position="125"/>
        <end position="160"/>
    </location>
</feature>
<evidence type="ECO:0000313" key="3">
    <source>
        <dbReference type="Proteomes" id="UP000465220"/>
    </source>
</evidence>
<accession>A0ABQ1B054</accession>